<evidence type="ECO:0000259" key="2">
    <source>
        <dbReference type="PROSITE" id="PS50994"/>
    </source>
</evidence>
<name>A0A6S7HNK7_PARCT</name>
<dbReference type="AlphaFoldDB" id="A0A6S7HNK7"/>
<dbReference type="SUPFAM" id="SSF56672">
    <property type="entry name" value="DNA/RNA polymerases"/>
    <property type="match status" value="1"/>
</dbReference>
<dbReference type="FunFam" id="3.30.420.10:FF:000063">
    <property type="entry name" value="Retrovirus-related Pol polyprotein from transposon 297-like Protein"/>
    <property type="match status" value="1"/>
</dbReference>
<dbReference type="InterPro" id="IPR043502">
    <property type="entry name" value="DNA/RNA_pol_sf"/>
</dbReference>
<dbReference type="Pfam" id="PF00665">
    <property type="entry name" value="rve"/>
    <property type="match status" value="1"/>
</dbReference>
<dbReference type="InterPro" id="IPR050951">
    <property type="entry name" value="Retrovirus_Pol_polyprotein"/>
</dbReference>
<dbReference type="InterPro" id="IPR041577">
    <property type="entry name" value="RT_RNaseH_2"/>
</dbReference>
<dbReference type="Proteomes" id="UP001152795">
    <property type="component" value="Unassembled WGS sequence"/>
</dbReference>
<dbReference type="CDD" id="cd09274">
    <property type="entry name" value="RNase_HI_RT_Ty3"/>
    <property type="match status" value="1"/>
</dbReference>
<dbReference type="Gene3D" id="3.30.70.270">
    <property type="match status" value="2"/>
</dbReference>
<evidence type="ECO:0000256" key="1">
    <source>
        <dbReference type="SAM" id="MobiDB-lite"/>
    </source>
</evidence>
<dbReference type="InterPro" id="IPR036397">
    <property type="entry name" value="RNaseH_sf"/>
</dbReference>
<feature type="region of interest" description="Disordered" evidence="1">
    <location>
        <begin position="981"/>
        <end position="1038"/>
    </location>
</feature>
<dbReference type="Gene3D" id="1.10.340.70">
    <property type="match status" value="1"/>
</dbReference>
<feature type="compositionally biased region" description="Polar residues" evidence="1">
    <location>
        <begin position="1018"/>
        <end position="1030"/>
    </location>
</feature>
<proteinExistence type="predicted"/>
<protein>
    <submittedName>
        <fullName evidence="3">Retrovirus-related Pol poly from transposon</fullName>
    </submittedName>
</protein>
<dbReference type="FunFam" id="1.10.340.70:FF:000004">
    <property type="entry name" value="Retrovirus-related Pol polyprotein from transposon 297-like Protein"/>
    <property type="match status" value="1"/>
</dbReference>
<feature type="domain" description="Integrase catalytic" evidence="2">
    <location>
        <begin position="736"/>
        <end position="897"/>
    </location>
</feature>
<sequence>YIIRLLLYLRISILCPPADLRILVRFLSSSRHQSKDILSDALKARQTDEQTSAHFIKDDKNSDECRSYEITTCKFCGKSHPMNKLMCPAWGKNCNACGRKNHFAVMCSVKPRERRESLKWVEDVDSDEYIACVELKESVCAVEVSQNKDKVFATMLLNDKHIRFQLDSGATVNVISQNDYSEAYGKESLLSLETTNATLVMYNKSEEKPLGKKRVRVVNPKNGKKYSVEFVVVKGSCTSLLGAKASQQMGLLSVNRNNIQAIETQSAEKVESITSLHHNMGLRYNAVMSKESMLGEFSDVFAGEGKLEGDLHLEIDPSVTPVQLPTRRVPLAVKEKLKTELSRLEKLAGQTPEEFQRRIDQALVGLNGCNTIADDILVFGCGETSEEALEDHDFNLRNVLERCREKAIKLNGAKVQFRCEDVSYMGHTLTKDGLKPDASKVKAVEEMPPPTDKKGVQRLLGMTNYLQRYAPKLAEVTNPLRQLTKKESDLIWEESVHGRALAEIKRMLTTVPVLKYFDPTMTPVLQCDASMHGLGVCLMQDGQPVAYASRSLTDTEVLVESDHKPLETIFKKSLLSAPKRLQRMLLRLQRYEFDVTYVKGTQLIMADALSRAFLSHPEIMRDGEQGPQVLAVDDVKKPFRELKQALKYVAFREELTAQDGIIFKGERVVVPRSLRKEFTTKVHVSHLGIQACLRRAREVWYWPNMNKEITEYISKCQTCKTYSQEQQKEPMIPYPVPSRPWQVIGTDLFEFQGRNYLVTTDYYSNFFEVDRLYNTTSKEVICRLKAHLARHGIPDRMVSDNGPQFTSEEFRQFADAYEFQHGTSSPDYPQSNGKSENAVKTAKRIMEKALAVGADPYLGFLDFRNTPTEGLDTSPVQRLFGRRTKTLLPTSSRLLSMRKDDSSTERKLNDRKRKQMFYYNKASKSLKPLKEGDTVFVRPARRSKEWKRATVNKAVGIRSYGVTTEQGSKIRRNRRHLRLASNEQSPSNTVSAKDIGARIYSREQIKKSSLEDTRPTESSRNGTTVSSTIGNEELVAFQ</sequence>
<dbReference type="Gene3D" id="2.40.70.10">
    <property type="entry name" value="Acid Proteases"/>
    <property type="match status" value="1"/>
</dbReference>
<evidence type="ECO:0000313" key="3">
    <source>
        <dbReference type="EMBL" id="CAB4005969.1"/>
    </source>
</evidence>
<dbReference type="InterPro" id="IPR001584">
    <property type="entry name" value="Integrase_cat-core"/>
</dbReference>
<dbReference type="Gene3D" id="3.30.420.10">
    <property type="entry name" value="Ribonuclease H-like superfamily/Ribonuclease H"/>
    <property type="match status" value="1"/>
</dbReference>
<reference evidence="3" key="1">
    <citation type="submission" date="2020-04" db="EMBL/GenBank/DDBJ databases">
        <authorList>
            <person name="Alioto T."/>
            <person name="Alioto T."/>
            <person name="Gomez Garrido J."/>
        </authorList>
    </citation>
    <scope>NUCLEOTIDE SEQUENCE</scope>
    <source>
        <strain evidence="3">A484AB</strain>
    </source>
</reference>
<feature type="compositionally biased region" description="Polar residues" evidence="1">
    <location>
        <begin position="981"/>
        <end position="991"/>
    </location>
</feature>
<dbReference type="EMBL" id="CACRXK020005373">
    <property type="protein sequence ID" value="CAB4005969.1"/>
    <property type="molecule type" value="Genomic_DNA"/>
</dbReference>
<evidence type="ECO:0000313" key="4">
    <source>
        <dbReference type="Proteomes" id="UP001152795"/>
    </source>
</evidence>
<dbReference type="InterPro" id="IPR021109">
    <property type="entry name" value="Peptidase_aspartic_dom_sf"/>
</dbReference>
<dbReference type="InterPro" id="IPR012337">
    <property type="entry name" value="RNaseH-like_sf"/>
</dbReference>
<dbReference type="Pfam" id="PF17919">
    <property type="entry name" value="RT_RNaseH_2"/>
    <property type="match status" value="1"/>
</dbReference>
<dbReference type="PANTHER" id="PTHR37984">
    <property type="entry name" value="PROTEIN CBG26694"/>
    <property type="match status" value="1"/>
</dbReference>
<dbReference type="GO" id="GO:0015074">
    <property type="term" value="P:DNA integration"/>
    <property type="evidence" value="ECO:0007669"/>
    <property type="project" value="InterPro"/>
</dbReference>
<dbReference type="InterPro" id="IPR041588">
    <property type="entry name" value="Integrase_H2C2"/>
</dbReference>
<feature type="non-terminal residue" evidence="3">
    <location>
        <position position="1"/>
    </location>
</feature>
<dbReference type="PROSITE" id="PS50994">
    <property type="entry name" value="INTEGRASE"/>
    <property type="match status" value="1"/>
</dbReference>
<dbReference type="FunFam" id="3.30.70.270:FF:000026">
    <property type="entry name" value="Transposon Ty3-G Gag-Pol polyprotein"/>
    <property type="match status" value="1"/>
</dbReference>
<dbReference type="Pfam" id="PF17921">
    <property type="entry name" value="Integrase_H2C2"/>
    <property type="match status" value="1"/>
</dbReference>
<dbReference type="OrthoDB" id="5985914at2759"/>
<gene>
    <name evidence="3" type="ORF">PACLA_8A084863</name>
</gene>
<organism evidence="3 4">
    <name type="scientific">Paramuricea clavata</name>
    <name type="common">Red gorgonian</name>
    <name type="synonym">Violescent sea-whip</name>
    <dbReference type="NCBI Taxonomy" id="317549"/>
    <lineage>
        <taxon>Eukaryota</taxon>
        <taxon>Metazoa</taxon>
        <taxon>Cnidaria</taxon>
        <taxon>Anthozoa</taxon>
        <taxon>Octocorallia</taxon>
        <taxon>Malacalcyonacea</taxon>
        <taxon>Plexauridae</taxon>
        <taxon>Paramuricea</taxon>
    </lineage>
</organism>
<dbReference type="GO" id="GO:0003676">
    <property type="term" value="F:nucleic acid binding"/>
    <property type="evidence" value="ECO:0007669"/>
    <property type="project" value="InterPro"/>
</dbReference>
<dbReference type="SUPFAM" id="SSF53098">
    <property type="entry name" value="Ribonuclease H-like"/>
    <property type="match status" value="1"/>
</dbReference>
<comment type="caution">
    <text evidence="3">The sequence shown here is derived from an EMBL/GenBank/DDBJ whole genome shotgun (WGS) entry which is preliminary data.</text>
</comment>
<feature type="compositionally biased region" description="Basic and acidic residues" evidence="1">
    <location>
        <begin position="1000"/>
        <end position="1017"/>
    </location>
</feature>
<keyword evidence="4" id="KW-1185">Reference proteome</keyword>
<dbReference type="CDD" id="cd05481">
    <property type="entry name" value="retropepsin_like_LTR_1"/>
    <property type="match status" value="1"/>
</dbReference>
<accession>A0A6S7HNK7</accession>
<dbReference type="PANTHER" id="PTHR37984:SF8">
    <property type="entry name" value="CCHC-TYPE DOMAIN-CONTAINING PROTEIN"/>
    <property type="match status" value="1"/>
</dbReference>
<feature type="non-terminal residue" evidence="3">
    <location>
        <position position="1038"/>
    </location>
</feature>
<dbReference type="SUPFAM" id="SSF50630">
    <property type="entry name" value="Acid proteases"/>
    <property type="match status" value="1"/>
</dbReference>
<dbReference type="InterPro" id="IPR043128">
    <property type="entry name" value="Rev_trsase/Diguanyl_cyclase"/>
</dbReference>